<accession>A0AAQ4DRF3</accession>
<evidence type="ECO:0000313" key="3">
    <source>
        <dbReference type="Proteomes" id="UP001321473"/>
    </source>
</evidence>
<reference evidence="2 3" key="1">
    <citation type="journal article" date="2023" name="Arcadia Sci">
        <title>De novo assembly of a long-read Amblyomma americanum tick genome.</title>
        <authorList>
            <person name="Chou S."/>
            <person name="Poskanzer K.E."/>
            <person name="Rollins M."/>
            <person name="Thuy-Boun P.S."/>
        </authorList>
    </citation>
    <scope>NUCLEOTIDE SEQUENCE [LARGE SCALE GENOMIC DNA]</scope>
    <source>
        <strain evidence="2">F_SG_1</strain>
        <tissue evidence="2">Salivary glands</tissue>
    </source>
</reference>
<proteinExistence type="predicted"/>
<feature type="compositionally biased region" description="Basic and acidic residues" evidence="1">
    <location>
        <begin position="1"/>
        <end position="21"/>
    </location>
</feature>
<dbReference type="AlphaFoldDB" id="A0AAQ4DRF3"/>
<name>A0AAQ4DRF3_AMBAM</name>
<keyword evidence="3" id="KW-1185">Reference proteome</keyword>
<feature type="region of interest" description="Disordered" evidence="1">
    <location>
        <begin position="1"/>
        <end position="65"/>
    </location>
</feature>
<dbReference type="Proteomes" id="UP001321473">
    <property type="component" value="Unassembled WGS sequence"/>
</dbReference>
<protein>
    <submittedName>
        <fullName evidence="2">Uncharacterized protein</fullName>
    </submittedName>
</protein>
<organism evidence="2 3">
    <name type="scientific">Amblyomma americanum</name>
    <name type="common">Lone star tick</name>
    <dbReference type="NCBI Taxonomy" id="6943"/>
    <lineage>
        <taxon>Eukaryota</taxon>
        <taxon>Metazoa</taxon>
        <taxon>Ecdysozoa</taxon>
        <taxon>Arthropoda</taxon>
        <taxon>Chelicerata</taxon>
        <taxon>Arachnida</taxon>
        <taxon>Acari</taxon>
        <taxon>Parasitiformes</taxon>
        <taxon>Ixodida</taxon>
        <taxon>Ixodoidea</taxon>
        <taxon>Ixodidae</taxon>
        <taxon>Amblyomminae</taxon>
        <taxon>Amblyomma</taxon>
    </lineage>
</organism>
<dbReference type="EMBL" id="JARKHS020027786">
    <property type="protein sequence ID" value="KAK8765043.1"/>
    <property type="molecule type" value="Genomic_DNA"/>
</dbReference>
<evidence type="ECO:0000256" key="1">
    <source>
        <dbReference type="SAM" id="MobiDB-lite"/>
    </source>
</evidence>
<evidence type="ECO:0000313" key="2">
    <source>
        <dbReference type="EMBL" id="KAK8765043.1"/>
    </source>
</evidence>
<comment type="caution">
    <text evidence="2">The sequence shown here is derived from an EMBL/GenBank/DDBJ whole genome shotgun (WGS) entry which is preliminary data.</text>
</comment>
<gene>
    <name evidence="2" type="ORF">V5799_032348</name>
</gene>
<sequence>MENGLFREKEGPRRSRKHDIGAKAPGNGRGELVRQRAPQGGYRRGLRPELGGAESVGGHPVGLPPFPDTPYRATSLQGMHVFL</sequence>